<dbReference type="Gene3D" id="3.40.50.12710">
    <property type="match status" value="1"/>
</dbReference>
<dbReference type="GO" id="GO:0035243">
    <property type="term" value="F:protein-arginine omega-N symmetric methyltransferase activity"/>
    <property type="evidence" value="ECO:0007669"/>
    <property type="project" value="TreeGrafter"/>
</dbReference>
<dbReference type="STRING" id="1120980.GCA_000745955_02193"/>
<keyword evidence="1" id="KW-0489">Methyltransferase</keyword>
<name>A0A376BNF8_9NEIS</name>
<dbReference type="AlphaFoldDB" id="A0A376BNF8"/>
<dbReference type="Pfam" id="PF02636">
    <property type="entry name" value="Methyltransf_28"/>
    <property type="match status" value="1"/>
</dbReference>
<proteinExistence type="predicted"/>
<dbReference type="InterPro" id="IPR003788">
    <property type="entry name" value="NDUFAF7"/>
</dbReference>
<dbReference type="PANTHER" id="PTHR12049">
    <property type="entry name" value="PROTEIN ARGININE METHYLTRANSFERASE NDUFAF7, MITOCHONDRIAL"/>
    <property type="match status" value="1"/>
</dbReference>
<reference evidence="3 4" key="1">
    <citation type="submission" date="2018-06" db="EMBL/GenBank/DDBJ databases">
        <authorList>
            <consortium name="Pathogen Informatics"/>
            <person name="Doyle S."/>
        </authorList>
    </citation>
    <scope>NUCLEOTIDE SEQUENCE [LARGE SCALE GENOMIC DNA]</scope>
    <source>
        <strain evidence="3 4">NCTC10283</strain>
    </source>
</reference>
<accession>A0A376BNF8</accession>
<dbReference type="RefSeq" id="WP_051968594.1">
    <property type="nucleotide sequence ID" value="NZ_CP091519.2"/>
</dbReference>
<gene>
    <name evidence="3" type="ORF">NCTC10283_01313</name>
</gene>
<evidence type="ECO:0000256" key="1">
    <source>
        <dbReference type="ARBA" id="ARBA00022603"/>
    </source>
</evidence>
<organism evidence="3 4">
    <name type="scientific">Alysiella crassa</name>
    <dbReference type="NCBI Taxonomy" id="153491"/>
    <lineage>
        <taxon>Bacteria</taxon>
        <taxon>Pseudomonadati</taxon>
        <taxon>Pseudomonadota</taxon>
        <taxon>Betaproteobacteria</taxon>
        <taxon>Neisseriales</taxon>
        <taxon>Neisseriaceae</taxon>
        <taxon>Alysiella</taxon>
    </lineage>
</organism>
<evidence type="ECO:0000313" key="4">
    <source>
        <dbReference type="Proteomes" id="UP000254209"/>
    </source>
</evidence>
<dbReference type="InterPro" id="IPR029063">
    <property type="entry name" value="SAM-dependent_MTases_sf"/>
</dbReference>
<protein>
    <submittedName>
        <fullName evidence="3">Uncharacterized ACR, COG1565</fullName>
    </submittedName>
</protein>
<dbReference type="EMBL" id="UFSO01000002">
    <property type="protein sequence ID" value="SSY71173.1"/>
    <property type="molecule type" value="Genomic_DNA"/>
</dbReference>
<evidence type="ECO:0000313" key="3">
    <source>
        <dbReference type="EMBL" id="SSY71173.1"/>
    </source>
</evidence>
<dbReference type="SUPFAM" id="SSF53335">
    <property type="entry name" value="S-adenosyl-L-methionine-dependent methyltransferases"/>
    <property type="match status" value="1"/>
</dbReference>
<evidence type="ECO:0000256" key="2">
    <source>
        <dbReference type="ARBA" id="ARBA00022679"/>
    </source>
</evidence>
<dbReference type="PANTHER" id="PTHR12049:SF7">
    <property type="entry name" value="PROTEIN ARGININE METHYLTRANSFERASE NDUFAF7, MITOCHONDRIAL"/>
    <property type="match status" value="1"/>
</dbReference>
<sequence>MQTFKTTQIPELSAEQIAATQALHEYIVQQIQQAGGKIPFSQFMQLVLYAPQWGYYTGGAHKIGAAGDFITAPTLTPLFAQTLAVQILELLPQTAGNVYEFGAGTGALAADLLNALSGSLKNYYIIELSSDLAQRQNAHIQQHAPEHAHKVVWLDRLPETFDGILIGNEVLDAMPVERVRRNENGAFELAYVAVENQEFCFQYNYLDDEHLLQAACTYFPDTPDYTSELHPTQHAFIQTLAHQLTRGAMIWIDYGFDSKQYYYPQRTDGTLIGHHRHHSIHDPFYRVGLTDLTAHVNFSDIADAGCGANLDLIGYTTQANFLFNLGILDLLAAQYPRTDTPEYVQAAHVVQQLTAQHEMGELFKVMAFGKNVDVDWRGFMVGDLCHKL</sequence>
<keyword evidence="4" id="KW-1185">Reference proteome</keyword>
<keyword evidence="2" id="KW-0808">Transferase</keyword>
<dbReference type="InterPro" id="IPR038375">
    <property type="entry name" value="NDUFAF7_sf"/>
</dbReference>
<dbReference type="Proteomes" id="UP000254209">
    <property type="component" value="Unassembled WGS sequence"/>
</dbReference>
<dbReference type="GO" id="GO:0032259">
    <property type="term" value="P:methylation"/>
    <property type="evidence" value="ECO:0007669"/>
    <property type="project" value="UniProtKB-KW"/>
</dbReference>
<dbReference type="OrthoDB" id="9794208at2"/>